<reference evidence="3 4" key="1">
    <citation type="submission" date="2019-04" db="EMBL/GenBank/DDBJ databases">
        <title>An improved genome assembly and genetic linkage map for asparagus bean, Vigna unguiculata ssp. sesquipedialis.</title>
        <authorList>
            <person name="Xia Q."/>
            <person name="Zhang R."/>
            <person name="Dong Y."/>
        </authorList>
    </citation>
    <scope>NUCLEOTIDE SEQUENCE [LARGE SCALE GENOMIC DNA]</scope>
    <source>
        <tissue evidence="3">Leaf</tissue>
    </source>
</reference>
<proteinExistence type="predicted"/>
<sequence length="365" mass="41565">MLTMKVPALEYTRTSLLEYTRTSPTNASGLKFALPALLPKLECTRPSRLGNLNAELFSLACVAPSAVVCLHPHCLISLPLRYSPDEAVSLDRVGRVDNSCHRIGLLAPYSSSFKNYKNTFFRLVMNPHVRSYFFDGDVAKFSFTSSTASYKVYCGQIEFSSSPWRHVGYVQIFLVTRFHLLRDKLNERKKSGDLVPRTSAGANAKIGVGVGSPRPPPPVEKKRKKTTHKDGSSSRHSSPKRSRVSEDTSYKRLMGAEMQIYDCMSVWQTGIVRGWRSVVDGGETCRWRQREEFCRCDEGGFAIWGRRRDLGFVICCRWLIFVCIYASVMFTFSCMNNMEVPWWWHDSQITLTMKEKIAVTADLWF</sequence>
<gene>
    <name evidence="3" type="ORF">DEO72_LG8g1483</name>
</gene>
<accession>A0A4D6MTN6</accession>
<feature type="transmembrane region" description="Helical" evidence="2">
    <location>
        <begin position="310"/>
        <end position="332"/>
    </location>
</feature>
<keyword evidence="2" id="KW-0472">Membrane</keyword>
<feature type="region of interest" description="Disordered" evidence="1">
    <location>
        <begin position="204"/>
        <end position="247"/>
    </location>
</feature>
<keyword evidence="4" id="KW-1185">Reference proteome</keyword>
<dbReference type="EMBL" id="CP039352">
    <property type="protein sequence ID" value="QCE03459.1"/>
    <property type="molecule type" value="Genomic_DNA"/>
</dbReference>
<dbReference type="Proteomes" id="UP000501690">
    <property type="component" value="Linkage Group LG8"/>
</dbReference>
<dbReference type="AlphaFoldDB" id="A0A4D6MTN6"/>
<keyword evidence="2" id="KW-1133">Transmembrane helix</keyword>
<protein>
    <submittedName>
        <fullName evidence="3">Uncharacterized protein</fullName>
    </submittedName>
</protein>
<keyword evidence="2" id="KW-0812">Transmembrane</keyword>
<evidence type="ECO:0000256" key="2">
    <source>
        <dbReference type="SAM" id="Phobius"/>
    </source>
</evidence>
<name>A0A4D6MTN6_VIGUN</name>
<evidence type="ECO:0000256" key="1">
    <source>
        <dbReference type="SAM" id="MobiDB-lite"/>
    </source>
</evidence>
<evidence type="ECO:0000313" key="4">
    <source>
        <dbReference type="Proteomes" id="UP000501690"/>
    </source>
</evidence>
<organism evidence="3 4">
    <name type="scientific">Vigna unguiculata</name>
    <name type="common">Cowpea</name>
    <dbReference type="NCBI Taxonomy" id="3917"/>
    <lineage>
        <taxon>Eukaryota</taxon>
        <taxon>Viridiplantae</taxon>
        <taxon>Streptophyta</taxon>
        <taxon>Embryophyta</taxon>
        <taxon>Tracheophyta</taxon>
        <taxon>Spermatophyta</taxon>
        <taxon>Magnoliopsida</taxon>
        <taxon>eudicotyledons</taxon>
        <taxon>Gunneridae</taxon>
        <taxon>Pentapetalae</taxon>
        <taxon>rosids</taxon>
        <taxon>fabids</taxon>
        <taxon>Fabales</taxon>
        <taxon>Fabaceae</taxon>
        <taxon>Papilionoideae</taxon>
        <taxon>50 kb inversion clade</taxon>
        <taxon>NPAAA clade</taxon>
        <taxon>indigoferoid/millettioid clade</taxon>
        <taxon>Phaseoleae</taxon>
        <taxon>Vigna</taxon>
    </lineage>
</organism>
<evidence type="ECO:0000313" key="3">
    <source>
        <dbReference type="EMBL" id="QCE03459.1"/>
    </source>
</evidence>